<accession>A0AAD7SWS0</accession>
<dbReference type="CDD" id="cd00071">
    <property type="entry name" value="GMPK"/>
    <property type="match status" value="1"/>
</dbReference>
<proteinExistence type="predicted"/>
<dbReference type="InterPro" id="IPR008145">
    <property type="entry name" value="GK/Ca_channel_bsu"/>
</dbReference>
<gene>
    <name evidence="2" type="ORF">AAFF_G00211760</name>
</gene>
<evidence type="ECO:0000259" key="1">
    <source>
        <dbReference type="PROSITE" id="PS50052"/>
    </source>
</evidence>
<dbReference type="InterPro" id="IPR050716">
    <property type="entry name" value="MAGUK"/>
</dbReference>
<keyword evidence="3" id="KW-1185">Reference proteome</keyword>
<protein>
    <recommendedName>
        <fullName evidence="1">Guanylate kinase-like domain-containing protein</fullName>
    </recommendedName>
</protein>
<dbReference type="Proteomes" id="UP001221898">
    <property type="component" value="Unassembled WGS sequence"/>
</dbReference>
<dbReference type="InterPro" id="IPR027417">
    <property type="entry name" value="P-loop_NTPase"/>
</dbReference>
<dbReference type="Gene3D" id="3.40.50.300">
    <property type="entry name" value="P-loop containing nucleotide triphosphate hydrolases"/>
    <property type="match status" value="1"/>
</dbReference>
<organism evidence="2 3">
    <name type="scientific">Aldrovandia affinis</name>
    <dbReference type="NCBI Taxonomy" id="143900"/>
    <lineage>
        <taxon>Eukaryota</taxon>
        <taxon>Metazoa</taxon>
        <taxon>Chordata</taxon>
        <taxon>Craniata</taxon>
        <taxon>Vertebrata</taxon>
        <taxon>Euteleostomi</taxon>
        <taxon>Actinopterygii</taxon>
        <taxon>Neopterygii</taxon>
        <taxon>Teleostei</taxon>
        <taxon>Notacanthiformes</taxon>
        <taxon>Halosauridae</taxon>
        <taxon>Aldrovandia</taxon>
    </lineage>
</organism>
<dbReference type="PANTHER" id="PTHR23122">
    <property type="entry name" value="MEMBRANE-ASSOCIATED GUANYLATE KINASE MAGUK"/>
    <property type="match status" value="1"/>
</dbReference>
<comment type="caution">
    <text evidence="2">The sequence shown here is derived from an EMBL/GenBank/DDBJ whole genome shotgun (WGS) entry which is preliminary data.</text>
</comment>
<reference evidence="2" key="1">
    <citation type="journal article" date="2023" name="Science">
        <title>Genome structures resolve the early diversification of teleost fishes.</title>
        <authorList>
            <person name="Parey E."/>
            <person name="Louis A."/>
            <person name="Montfort J."/>
            <person name="Bouchez O."/>
            <person name="Roques C."/>
            <person name="Iampietro C."/>
            <person name="Lluch J."/>
            <person name="Castinel A."/>
            <person name="Donnadieu C."/>
            <person name="Desvignes T."/>
            <person name="Floi Bucao C."/>
            <person name="Jouanno E."/>
            <person name="Wen M."/>
            <person name="Mejri S."/>
            <person name="Dirks R."/>
            <person name="Jansen H."/>
            <person name="Henkel C."/>
            <person name="Chen W.J."/>
            <person name="Zahm M."/>
            <person name="Cabau C."/>
            <person name="Klopp C."/>
            <person name="Thompson A.W."/>
            <person name="Robinson-Rechavi M."/>
            <person name="Braasch I."/>
            <person name="Lecointre G."/>
            <person name="Bobe J."/>
            <person name="Postlethwait J.H."/>
            <person name="Berthelot C."/>
            <person name="Roest Crollius H."/>
            <person name="Guiguen Y."/>
        </authorList>
    </citation>
    <scope>NUCLEOTIDE SEQUENCE</scope>
    <source>
        <strain evidence="2">NC1722</strain>
    </source>
</reference>
<dbReference type="PROSITE" id="PS00856">
    <property type="entry name" value="GUANYLATE_KINASE_1"/>
    <property type="match status" value="1"/>
</dbReference>
<dbReference type="EMBL" id="JAINUG010000028">
    <property type="protein sequence ID" value="KAJ8410135.1"/>
    <property type="molecule type" value="Genomic_DNA"/>
</dbReference>
<name>A0AAD7SWS0_9TELE</name>
<dbReference type="SUPFAM" id="SSF52540">
    <property type="entry name" value="P-loop containing nucleoside triphosphate hydrolases"/>
    <property type="match status" value="1"/>
</dbReference>
<dbReference type="SMART" id="SM00072">
    <property type="entry name" value="GuKc"/>
    <property type="match status" value="1"/>
</dbReference>
<evidence type="ECO:0000313" key="3">
    <source>
        <dbReference type="Proteomes" id="UP001221898"/>
    </source>
</evidence>
<dbReference type="PROSITE" id="PS50052">
    <property type="entry name" value="GUANYLATE_KINASE_2"/>
    <property type="match status" value="1"/>
</dbReference>
<feature type="domain" description="Guanylate kinase-like" evidence="1">
    <location>
        <begin position="90"/>
        <end position="279"/>
    </location>
</feature>
<dbReference type="InterPro" id="IPR008144">
    <property type="entry name" value="Guanylate_kin-like_dom"/>
</dbReference>
<dbReference type="Pfam" id="PF00625">
    <property type="entry name" value="Guanylate_kin"/>
    <property type="match status" value="1"/>
</dbReference>
<dbReference type="InterPro" id="IPR020590">
    <property type="entry name" value="Guanylate_kinase_CS"/>
</dbReference>
<sequence>MMAIDDKCVETDEETFESEELREEEGEFSNNIEGVYLAGFRRSLRLCRKRSHSSSHQQPCNPRCPSSCYSTLANPFEEVVRYQRHPDDTHRLIALLGPSGVGVNELRRRLIEINPNTFHGAVPHTTRLPKTYEESGREYHFISKELFEKMVYTHRFLEYGEYKGNMYGTSIDAVKEVLKSGKICVIDIEPHAIHSVRTHELKAYVIFVKPPSNARMKQTRKNAQLITDYYVNRPFKVEDFQEIEDSAKKMEHQYCQLFDNVIVNDGLQDSCVQLLTTIRRAQDEPQWVPASWLCPTDKS</sequence>
<evidence type="ECO:0000313" key="2">
    <source>
        <dbReference type="EMBL" id="KAJ8410135.1"/>
    </source>
</evidence>
<dbReference type="AlphaFoldDB" id="A0AAD7SWS0"/>